<keyword evidence="6" id="KW-0539">Nucleus</keyword>
<dbReference type="Proteomes" id="UP000695007">
    <property type="component" value="Unplaced"/>
</dbReference>
<keyword evidence="8" id="KW-1185">Reference proteome</keyword>
<dbReference type="PANTHER" id="PTHR12172">
    <property type="entry name" value="CELL CYCLE CHECKPOINT PROTEIN RAD17"/>
    <property type="match status" value="1"/>
</dbReference>
<evidence type="ECO:0000313" key="9">
    <source>
        <dbReference type="RefSeq" id="XP_011496745.1"/>
    </source>
</evidence>
<dbReference type="GO" id="GO:0033314">
    <property type="term" value="P:mitotic DNA replication checkpoint signaling"/>
    <property type="evidence" value="ECO:0007669"/>
    <property type="project" value="TreeGrafter"/>
</dbReference>
<keyword evidence="5" id="KW-0067">ATP-binding</keyword>
<evidence type="ECO:0000256" key="3">
    <source>
        <dbReference type="ARBA" id="ARBA00022741"/>
    </source>
</evidence>
<keyword evidence="3" id="KW-0547">Nucleotide-binding</keyword>
<evidence type="ECO:0000256" key="2">
    <source>
        <dbReference type="ARBA" id="ARBA00006168"/>
    </source>
</evidence>
<keyword evidence="7" id="KW-0131">Cell cycle</keyword>
<dbReference type="GO" id="GO:0005634">
    <property type="term" value="C:nucleus"/>
    <property type="evidence" value="ECO:0007669"/>
    <property type="project" value="UniProtKB-SubCell"/>
</dbReference>
<evidence type="ECO:0000256" key="7">
    <source>
        <dbReference type="ARBA" id="ARBA00023306"/>
    </source>
</evidence>
<dbReference type="PANTHER" id="PTHR12172:SF0">
    <property type="entry name" value="CELL CYCLE CHECKPOINT PROTEIN RAD17"/>
    <property type="match status" value="1"/>
</dbReference>
<dbReference type="GO" id="GO:0006281">
    <property type="term" value="P:DNA repair"/>
    <property type="evidence" value="ECO:0007669"/>
    <property type="project" value="InterPro"/>
</dbReference>
<protein>
    <submittedName>
        <fullName evidence="9">Cell cycle checkpoint protein RAD17</fullName>
    </submittedName>
</protein>
<dbReference type="KEGG" id="csol:105361315"/>
<comment type="subcellular location">
    <subcellularLocation>
        <location evidence="1">Nucleus</location>
    </subcellularLocation>
</comment>
<dbReference type="GO" id="GO:0000077">
    <property type="term" value="P:DNA damage checkpoint signaling"/>
    <property type="evidence" value="ECO:0007669"/>
    <property type="project" value="TreeGrafter"/>
</dbReference>
<dbReference type="InterPro" id="IPR027417">
    <property type="entry name" value="P-loop_NTPase"/>
</dbReference>
<keyword evidence="4" id="KW-0227">DNA damage</keyword>
<evidence type="ECO:0000256" key="4">
    <source>
        <dbReference type="ARBA" id="ARBA00022763"/>
    </source>
</evidence>
<evidence type="ECO:0000256" key="1">
    <source>
        <dbReference type="ARBA" id="ARBA00004123"/>
    </source>
</evidence>
<gene>
    <name evidence="9" type="primary">LOC105361315</name>
</gene>
<dbReference type="SUPFAM" id="SSF52540">
    <property type="entry name" value="P-loop containing nucleoside triphosphate hydrolases"/>
    <property type="match status" value="1"/>
</dbReference>
<dbReference type="GO" id="GO:0005524">
    <property type="term" value="F:ATP binding"/>
    <property type="evidence" value="ECO:0007669"/>
    <property type="project" value="UniProtKB-KW"/>
</dbReference>
<accession>A0AAJ6YET0</accession>
<organism evidence="8 9">
    <name type="scientific">Ceratosolen solmsi marchali</name>
    <dbReference type="NCBI Taxonomy" id="326594"/>
    <lineage>
        <taxon>Eukaryota</taxon>
        <taxon>Metazoa</taxon>
        <taxon>Ecdysozoa</taxon>
        <taxon>Arthropoda</taxon>
        <taxon>Hexapoda</taxon>
        <taxon>Insecta</taxon>
        <taxon>Pterygota</taxon>
        <taxon>Neoptera</taxon>
        <taxon>Endopterygota</taxon>
        <taxon>Hymenoptera</taxon>
        <taxon>Apocrita</taxon>
        <taxon>Proctotrupomorpha</taxon>
        <taxon>Chalcidoidea</taxon>
        <taxon>Agaonidae</taxon>
        <taxon>Agaoninae</taxon>
        <taxon>Ceratosolen</taxon>
    </lineage>
</organism>
<dbReference type="GO" id="GO:0003689">
    <property type="term" value="F:DNA clamp loader activity"/>
    <property type="evidence" value="ECO:0007669"/>
    <property type="project" value="TreeGrafter"/>
</dbReference>
<dbReference type="GO" id="GO:0003682">
    <property type="term" value="F:chromatin binding"/>
    <property type="evidence" value="ECO:0007669"/>
    <property type="project" value="TreeGrafter"/>
</dbReference>
<dbReference type="RefSeq" id="XP_011496745.1">
    <property type="nucleotide sequence ID" value="XM_011498443.1"/>
</dbReference>
<dbReference type="AlphaFoldDB" id="A0AAJ6YET0"/>
<dbReference type="GeneID" id="105361315"/>
<evidence type="ECO:0000256" key="6">
    <source>
        <dbReference type="ARBA" id="ARBA00023242"/>
    </source>
</evidence>
<name>A0AAJ6YET0_9HYME</name>
<sequence length="466" mass="53481">MSRSKRNASSWLRSSFDFDAFDEDFSKKKCISDFIEDKNKETDFTYHNANVLQKKKNNLSALLSTCAPQKSSELAVSRQKQQEISRWFDNKVQKGKPSILIISGPSGCGKTEALKVIAKEHNFDVIEWITPIDQVTNENTDEIVRQGEIFEDFLIRTTRYSSVLSSYSRRLLLVKELPNTYIEEKDDFTKLLKKYCQYGREPLVFINTETSNSKLLTTLFSQTNRDTFAIDFININAVTQTALKNIMKRVSTILNTKVGYMLNITQNRIDEVLSNSIGDVRSALLNLIFYSLKVEHKSENECNVREETLGLLHAIGRVINPKKNVNGCSWQFVHNPDDLASCFHTQANTFIRFVHENYMNTIGSNLDSVAMAVDVISLADVLSSEWKDNDIHKLALSYCVRGVMIANKKPVSQWNPVRKPASFEFNIQRNYAAAEFQWYKKYISPKLEKQTDVEELSESFIEEIVD</sequence>
<comment type="similarity">
    <text evidence="2">Belongs to the rad17/RAD24 family.</text>
</comment>
<proteinExistence type="inferred from homology"/>
<reference evidence="9" key="1">
    <citation type="submission" date="2025-08" db="UniProtKB">
        <authorList>
            <consortium name="RefSeq"/>
        </authorList>
    </citation>
    <scope>IDENTIFICATION</scope>
</reference>
<dbReference type="Gene3D" id="3.40.50.300">
    <property type="entry name" value="P-loop containing nucleotide triphosphate hydrolases"/>
    <property type="match status" value="1"/>
</dbReference>
<dbReference type="InterPro" id="IPR004582">
    <property type="entry name" value="Checkpoint_prot_Rad17_Rad24"/>
</dbReference>
<evidence type="ECO:0000256" key="5">
    <source>
        <dbReference type="ARBA" id="ARBA00022840"/>
    </source>
</evidence>
<evidence type="ECO:0000313" key="8">
    <source>
        <dbReference type="Proteomes" id="UP000695007"/>
    </source>
</evidence>
<dbReference type="Pfam" id="PF03215">
    <property type="entry name" value="Rad17"/>
    <property type="match status" value="1"/>
</dbReference>
<dbReference type="CTD" id="5884"/>